<organism evidence="3 4">
    <name type="scientific">Penstemon smallii</name>
    <dbReference type="NCBI Taxonomy" id="265156"/>
    <lineage>
        <taxon>Eukaryota</taxon>
        <taxon>Viridiplantae</taxon>
        <taxon>Streptophyta</taxon>
        <taxon>Embryophyta</taxon>
        <taxon>Tracheophyta</taxon>
        <taxon>Spermatophyta</taxon>
        <taxon>Magnoliopsida</taxon>
        <taxon>eudicotyledons</taxon>
        <taxon>Gunneridae</taxon>
        <taxon>Pentapetalae</taxon>
        <taxon>asterids</taxon>
        <taxon>lamiids</taxon>
        <taxon>Lamiales</taxon>
        <taxon>Plantaginaceae</taxon>
        <taxon>Cheloneae</taxon>
        <taxon>Penstemon</taxon>
    </lineage>
</organism>
<evidence type="ECO:0000313" key="3">
    <source>
        <dbReference type="EMBL" id="KAL3838215.1"/>
    </source>
</evidence>
<dbReference type="AlphaFoldDB" id="A0ABD3TNB3"/>
<dbReference type="PANTHER" id="PTHR28242">
    <property type="entry name" value="PHOSPHORELAY INTERMEDIATE PROTEIN YPD1"/>
    <property type="match status" value="1"/>
</dbReference>
<proteinExistence type="predicted"/>
<dbReference type="GO" id="GO:0043424">
    <property type="term" value="F:protein histidine kinase binding"/>
    <property type="evidence" value="ECO:0007669"/>
    <property type="project" value="UniProtKB-UniRule"/>
</dbReference>
<reference evidence="3 4" key="1">
    <citation type="submission" date="2024-12" db="EMBL/GenBank/DDBJ databases">
        <title>The unique morphological basis and parallel evolutionary history of personate flowers in Penstemon.</title>
        <authorList>
            <person name="Depatie T.H."/>
            <person name="Wessinger C.A."/>
        </authorList>
    </citation>
    <scope>NUCLEOTIDE SEQUENCE [LARGE SCALE GENOMIC DNA]</scope>
    <source>
        <strain evidence="3">WTNN_2</strain>
        <tissue evidence="3">Leaf</tissue>
    </source>
</reference>
<dbReference type="GO" id="GO:0000160">
    <property type="term" value="P:phosphorelay signal transduction system"/>
    <property type="evidence" value="ECO:0007669"/>
    <property type="project" value="UniProtKB-UniRule"/>
</dbReference>
<evidence type="ECO:0000256" key="2">
    <source>
        <dbReference type="RuleBase" id="RU369004"/>
    </source>
</evidence>
<dbReference type="GO" id="GO:0005829">
    <property type="term" value="C:cytosol"/>
    <property type="evidence" value="ECO:0007669"/>
    <property type="project" value="UniProtKB-SubCell"/>
</dbReference>
<comment type="caution">
    <text evidence="3">The sequence shown here is derived from an EMBL/GenBank/DDBJ whole genome shotgun (WGS) entry which is preliminary data.</text>
</comment>
<comment type="function">
    <text evidence="2">Functions as a two-component phosphorelay mediators between cytokinin sensor histidine kinases and response regulators (B-type ARRs). Plays an important role in propagating cytokinin signal transduction.</text>
</comment>
<keyword evidence="2" id="KW-0932">Cytokinin signaling pathway</keyword>
<dbReference type="GO" id="GO:0009736">
    <property type="term" value="P:cytokinin-activated signaling pathway"/>
    <property type="evidence" value="ECO:0007669"/>
    <property type="project" value="UniProtKB-KW"/>
</dbReference>
<evidence type="ECO:0000313" key="4">
    <source>
        <dbReference type="Proteomes" id="UP001634393"/>
    </source>
</evidence>
<dbReference type="GO" id="GO:0009927">
    <property type="term" value="F:histidine phosphotransfer kinase activity"/>
    <property type="evidence" value="ECO:0007669"/>
    <property type="project" value="UniProtKB-UniRule"/>
</dbReference>
<keyword evidence="1 2" id="KW-0902">Two-component regulatory system</keyword>
<sequence>MDYREFDTETLNQMLLHRIGEIELQGLVDSNFRLCHSLKEHSGLFFFLELIPVFRNDVFMVLNEMLKAIEQPTVDFVAMYSHCIKLKGSSACFGACRISEASSRLCKAIDDMSKDQ</sequence>
<dbReference type="EMBL" id="JBJXBP010000003">
    <property type="protein sequence ID" value="KAL3838215.1"/>
    <property type="molecule type" value="Genomic_DNA"/>
</dbReference>
<protein>
    <recommendedName>
        <fullName evidence="2">Histidine-containing phosphotransfer protein</fullName>
    </recommendedName>
</protein>
<dbReference type="InterPro" id="IPR036641">
    <property type="entry name" value="HPT_dom_sf"/>
</dbReference>
<dbReference type="GO" id="GO:0005634">
    <property type="term" value="C:nucleus"/>
    <property type="evidence" value="ECO:0007669"/>
    <property type="project" value="UniProtKB-SubCell"/>
</dbReference>
<gene>
    <name evidence="3" type="ORF">ACJIZ3_022806</name>
</gene>
<dbReference type="PANTHER" id="PTHR28242:SF63">
    <property type="entry name" value="HISTIDINE-CONTAINING PHOSPHOTRANSFER PROTEIN"/>
    <property type="match status" value="1"/>
</dbReference>
<name>A0ABD3TNB3_9LAMI</name>
<dbReference type="InterPro" id="IPR045871">
    <property type="entry name" value="AHP1-5/YPD1"/>
</dbReference>
<evidence type="ECO:0000256" key="1">
    <source>
        <dbReference type="ARBA" id="ARBA00023012"/>
    </source>
</evidence>
<keyword evidence="4" id="KW-1185">Reference proteome</keyword>
<accession>A0ABD3TNB3</accession>
<comment type="subcellular location">
    <subcellularLocation>
        <location evidence="2">Cytoplasm</location>
        <location evidence="2">Cytosol</location>
    </subcellularLocation>
    <subcellularLocation>
        <location evidence="2">Nucleus</location>
    </subcellularLocation>
</comment>
<comment type="domain">
    <text evidence="2">Histidine-containing phosphotransfer domain (HPt) contains an active histidine that mediates the phosphotransfer.</text>
</comment>
<dbReference type="SUPFAM" id="SSF47226">
    <property type="entry name" value="Histidine-containing phosphotransfer domain, HPT domain"/>
    <property type="match status" value="1"/>
</dbReference>
<dbReference type="Proteomes" id="UP001634393">
    <property type="component" value="Unassembled WGS sequence"/>
</dbReference>
<dbReference type="Gene3D" id="1.20.120.160">
    <property type="entry name" value="HPT domain"/>
    <property type="match status" value="1"/>
</dbReference>